<gene>
    <name evidence="2" type="ORF">M9458_039760</name>
</gene>
<sequence>EENEDLFERNCPRDDQFLPLPPPPDTVAAMLEKLTERFSTFEEQITSLNQR</sequence>
<feature type="non-terminal residue" evidence="2">
    <location>
        <position position="1"/>
    </location>
</feature>
<protein>
    <submittedName>
        <fullName evidence="2">Uncharacterized protein</fullName>
    </submittedName>
</protein>
<accession>A0ABD0NRF3</accession>
<dbReference type="EMBL" id="JAMKFB020000020">
    <property type="protein sequence ID" value="KAL0164007.1"/>
    <property type="molecule type" value="Genomic_DNA"/>
</dbReference>
<reference evidence="2 3" key="1">
    <citation type="submission" date="2024-05" db="EMBL/GenBank/DDBJ databases">
        <title>Genome sequencing and assembly of Indian major carp, Cirrhinus mrigala (Hamilton, 1822).</title>
        <authorList>
            <person name="Mohindra V."/>
            <person name="Chowdhury L.M."/>
            <person name="Lal K."/>
            <person name="Jena J.K."/>
        </authorList>
    </citation>
    <scope>NUCLEOTIDE SEQUENCE [LARGE SCALE GENOMIC DNA]</scope>
    <source>
        <strain evidence="2">CM1030</strain>
        <tissue evidence="2">Blood</tissue>
    </source>
</reference>
<proteinExistence type="predicted"/>
<dbReference type="Proteomes" id="UP001529510">
    <property type="component" value="Unassembled WGS sequence"/>
</dbReference>
<evidence type="ECO:0000313" key="2">
    <source>
        <dbReference type="EMBL" id="KAL0164007.1"/>
    </source>
</evidence>
<evidence type="ECO:0000313" key="3">
    <source>
        <dbReference type="Proteomes" id="UP001529510"/>
    </source>
</evidence>
<feature type="non-terminal residue" evidence="2">
    <location>
        <position position="51"/>
    </location>
</feature>
<comment type="caution">
    <text evidence="2">The sequence shown here is derived from an EMBL/GenBank/DDBJ whole genome shotgun (WGS) entry which is preliminary data.</text>
</comment>
<organism evidence="2 3">
    <name type="scientific">Cirrhinus mrigala</name>
    <name type="common">Mrigala</name>
    <dbReference type="NCBI Taxonomy" id="683832"/>
    <lineage>
        <taxon>Eukaryota</taxon>
        <taxon>Metazoa</taxon>
        <taxon>Chordata</taxon>
        <taxon>Craniata</taxon>
        <taxon>Vertebrata</taxon>
        <taxon>Euteleostomi</taxon>
        <taxon>Actinopterygii</taxon>
        <taxon>Neopterygii</taxon>
        <taxon>Teleostei</taxon>
        <taxon>Ostariophysi</taxon>
        <taxon>Cypriniformes</taxon>
        <taxon>Cyprinidae</taxon>
        <taxon>Labeoninae</taxon>
        <taxon>Labeonini</taxon>
        <taxon>Cirrhinus</taxon>
    </lineage>
</organism>
<feature type="compositionally biased region" description="Basic and acidic residues" evidence="1">
    <location>
        <begin position="1"/>
        <end position="16"/>
    </location>
</feature>
<keyword evidence="3" id="KW-1185">Reference proteome</keyword>
<feature type="region of interest" description="Disordered" evidence="1">
    <location>
        <begin position="1"/>
        <end position="23"/>
    </location>
</feature>
<evidence type="ECO:0000256" key="1">
    <source>
        <dbReference type="SAM" id="MobiDB-lite"/>
    </source>
</evidence>
<dbReference type="AlphaFoldDB" id="A0ABD0NRF3"/>
<name>A0ABD0NRF3_CIRMR</name>